<evidence type="ECO:0000256" key="1">
    <source>
        <dbReference type="SAM" id="MobiDB-lite"/>
    </source>
</evidence>
<proteinExistence type="predicted"/>
<evidence type="ECO:0000313" key="2">
    <source>
        <dbReference type="EMBL" id="XCM36755.1"/>
    </source>
</evidence>
<gene>
    <name evidence="2" type="ORF">ABWT76_005532</name>
</gene>
<name>A0AAU8JD99_9CYAN</name>
<dbReference type="EMBL" id="CP159837">
    <property type="protein sequence ID" value="XCM36755.1"/>
    <property type="molecule type" value="Genomic_DNA"/>
</dbReference>
<feature type="compositionally biased region" description="Basic and acidic residues" evidence="1">
    <location>
        <begin position="1"/>
        <end position="31"/>
    </location>
</feature>
<feature type="region of interest" description="Disordered" evidence="1">
    <location>
        <begin position="1"/>
        <end position="37"/>
    </location>
</feature>
<dbReference type="RefSeq" id="WP_054469287.1">
    <property type="nucleotide sequence ID" value="NZ_CP159837.1"/>
</dbReference>
<sequence length="129" mass="13817">MTTSTEEAKGTSKTSSPEEKKTVKKTEEKTINENPAETKTSAAIQVAIPKMVFANRPVTPSSLVVVDTFNQAGIRPIGAGSLKVQDTMFASGTRPITSSTLHITGMLTALRPIASNIIDDYEVLMGYLD</sequence>
<accession>A0AAU8JD99</accession>
<organism evidence="2">
    <name type="scientific">Planktothricoides raciborskii GIHE-MW2</name>
    <dbReference type="NCBI Taxonomy" id="2792601"/>
    <lineage>
        <taxon>Bacteria</taxon>
        <taxon>Bacillati</taxon>
        <taxon>Cyanobacteriota</taxon>
        <taxon>Cyanophyceae</taxon>
        <taxon>Oscillatoriophycideae</taxon>
        <taxon>Oscillatoriales</taxon>
        <taxon>Oscillatoriaceae</taxon>
        <taxon>Planktothricoides</taxon>
    </lineage>
</organism>
<protein>
    <submittedName>
        <fullName evidence="2">Uncharacterized protein</fullName>
    </submittedName>
</protein>
<reference evidence="2" key="1">
    <citation type="submission" date="2024-07" db="EMBL/GenBank/DDBJ databases">
        <authorList>
            <person name="Kim Y.J."/>
            <person name="Jeong J.Y."/>
        </authorList>
    </citation>
    <scope>NUCLEOTIDE SEQUENCE</scope>
    <source>
        <strain evidence="2">GIHE-MW2</strain>
    </source>
</reference>
<dbReference type="AlphaFoldDB" id="A0AAU8JD99"/>